<reference evidence="1" key="1">
    <citation type="journal article" date="2015" name="Nature">
        <title>Complex archaea that bridge the gap between prokaryotes and eukaryotes.</title>
        <authorList>
            <person name="Spang A."/>
            <person name="Saw J.H."/>
            <person name="Jorgensen S.L."/>
            <person name="Zaremba-Niedzwiedzka K."/>
            <person name="Martijn J."/>
            <person name="Lind A.E."/>
            <person name="van Eijk R."/>
            <person name="Schleper C."/>
            <person name="Guy L."/>
            <person name="Ettema T.J."/>
        </authorList>
    </citation>
    <scope>NUCLEOTIDE SEQUENCE</scope>
</reference>
<organism evidence="1">
    <name type="scientific">marine sediment metagenome</name>
    <dbReference type="NCBI Taxonomy" id="412755"/>
    <lineage>
        <taxon>unclassified sequences</taxon>
        <taxon>metagenomes</taxon>
        <taxon>ecological metagenomes</taxon>
    </lineage>
</organism>
<dbReference type="AlphaFoldDB" id="A0A0F9QEY4"/>
<proteinExistence type="predicted"/>
<comment type="caution">
    <text evidence="1">The sequence shown here is derived from an EMBL/GenBank/DDBJ whole genome shotgun (WGS) entry which is preliminary data.</text>
</comment>
<name>A0A0F9QEY4_9ZZZZ</name>
<sequence length="53" mass="5750">MTTDNGPVCECDDYKSEHYDELDGEPKRRGEVGAVDRCKVLGCGCEGSEEVAP</sequence>
<evidence type="ECO:0000313" key="1">
    <source>
        <dbReference type="EMBL" id="KKN03808.1"/>
    </source>
</evidence>
<accession>A0A0F9QEY4</accession>
<gene>
    <name evidence="1" type="ORF">LCGC14_1103810</name>
</gene>
<protein>
    <submittedName>
        <fullName evidence="1">Uncharacterized protein</fullName>
    </submittedName>
</protein>
<dbReference type="EMBL" id="LAZR01004993">
    <property type="protein sequence ID" value="KKN03808.1"/>
    <property type="molecule type" value="Genomic_DNA"/>
</dbReference>